<evidence type="ECO:0000256" key="1">
    <source>
        <dbReference type="SAM" id="MobiDB-lite"/>
    </source>
</evidence>
<gene>
    <name evidence="2" type="ORF">H5410_001819</name>
</gene>
<feature type="compositionally biased region" description="Basic and acidic residues" evidence="1">
    <location>
        <begin position="85"/>
        <end position="104"/>
    </location>
</feature>
<organism evidence="2 3">
    <name type="scientific">Solanum commersonii</name>
    <name type="common">Commerson's wild potato</name>
    <name type="synonym">Commerson's nightshade</name>
    <dbReference type="NCBI Taxonomy" id="4109"/>
    <lineage>
        <taxon>Eukaryota</taxon>
        <taxon>Viridiplantae</taxon>
        <taxon>Streptophyta</taxon>
        <taxon>Embryophyta</taxon>
        <taxon>Tracheophyta</taxon>
        <taxon>Spermatophyta</taxon>
        <taxon>Magnoliopsida</taxon>
        <taxon>eudicotyledons</taxon>
        <taxon>Gunneridae</taxon>
        <taxon>Pentapetalae</taxon>
        <taxon>asterids</taxon>
        <taxon>lamiids</taxon>
        <taxon>Solanales</taxon>
        <taxon>Solanaceae</taxon>
        <taxon>Solanoideae</taxon>
        <taxon>Solaneae</taxon>
        <taxon>Solanum</taxon>
    </lineage>
</organism>
<keyword evidence="3" id="KW-1185">Reference proteome</keyword>
<protein>
    <submittedName>
        <fullName evidence="2">Uncharacterized protein</fullName>
    </submittedName>
</protein>
<dbReference type="EMBL" id="JACXVP010000001">
    <property type="protein sequence ID" value="KAG5630102.1"/>
    <property type="molecule type" value="Genomic_DNA"/>
</dbReference>
<proteinExistence type="predicted"/>
<sequence length="104" mass="11825">MALYDPATASTGRMEQSKCKACEALQAPTWLRNRVHRNAHWTPGHQPSKSSKSNSSQLVTTHPSHKQNQASKYKKREAQIMSSENTKRDFHFTRLSKDPKLSTC</sequence>
<evidence type="ECO:0000313" key="2">
    <source>
        <dbReference type="EMBL" id="KAG5630102.1"/>
    </source>
</evidence>
<dbReference type="Proteomes" id="UP000824120">
    <property type="component" value="Chromosome 1"/>
</dbReference>
<evidence type="ECO:0000313" key="3">
    <source>
        <dbReference type="Proteomes" id="UP000824120"/>
    </source>
</evidence>
<feature type="region of interest" description="Disordered" evidence="1">
    <location>
        <begin position="34"/>
        <end position="104"/>
    </location>
</feature>
<accession>A0A9J6B039</accession>
<reference evidence="2 3" key="1">
    <citation type="submission" date="2020-09" db="EMBL/GenBank/DDBJ databases">
        <title>De no assembly of potato wild relative species, Solanum commersonii.</title>
        <authorList>
            <person name="Cho K."/>
        </authorList>
    </citation>
    <scope>NUCLEOTIDE SEQUENCE [LARGE SCALE GENOMIC DNA]</scope>
    <source>
        <strain evidence="2">LZ3.2</strain>
        <tissue evidence="2">Leaf</tissue>
    </source>
</reference>
<dbReference type="AlphaFoldDB" id="A0A9J6B039"/>
<comment type="caution">
    <text evidence="2">The sequence shown here is derived from an EMBL/GenBank/DDBJ whole genome shotgun (WGS) entry which is preliminary data.</text>
</comment>
<feature type="compositionally biased region" description="Polar residues" evidence="1">
    <location>
        <begin position="57"/>
        <end position="71"/>
    </location>
</feature>
<name>A0A9J6B039_SOLCO</name>